<dbReference type="PANTHER" id="PTHR38160">
    <property type="entry name" value="ZINC FINGER CCCH DOMAIN-CONTAINING PROTEIN 40"/>
    <property type="match status" value="1"/>
</dbReference>
<reference evidence="2" key="2">
    <citation type="submission" date="2021-02" db="EMBL/GenBank/DDBJ databases">
        <authorList>
            <person name="Kimball J.A."/>
            <person name="Haas M.W."/>
            <person name="Macchietto M."/>
            <person name="Kono T."/>
            <person name="Duquette J."/>
            <person name="Shao M."/>
        </authorList>
    </citation>
    <scope>NUCLEOTIDE SEQUENCE</scope>
    <source>
        <tissue evidence="2">Fresh leaf tissue</tissue>
    </source>
</reference>
<protein>
    <submittedName>
        <fullName evidence="2">Uncharacterized protein</fullName>
    </submittedName>
</protein>
<dbReference type="GO" id="GO:0046872">
    <property type="term" value="F:metal ion binding"/>
    <property type="evidence" value="ECO:0007669"/>
    <property type="project" value="InterPro"/>
</dbReference>
<dbReference type="EMBL" id="JAAALK010000080">
    <property type="protein sequence ID" value="KAG8095086.1"/>
    <property type="molecule type" value="Genomic_DNA"/>
</dbReference>
<dbReference type="AlphaFoldDB" id="A0A8J5WRB1"/>
<feature type="compositionally biased region" description="Basic residues" evidence="1">
    <location>
        <begin position="102"/>
        <end position="113"/>
    </location>
</feature>
<reference evidence="2" key="1">
    <citation type="journal article" date="2021" name="bioRxiv">
        <title>Whole Genome Assembly and Annotation of Northern Wild Rice, Zizania palustris L., Supports a Whole Genome Duplication in the Zizania Genus.</title>
        <authorList>
            <person name="Haas M."/>
            <person name="Kono T."/>
            <person name="Macchietto M."/>
            <person name="Millas R."/>
            <person name="McGilp L."/>
            <person name="Shao M."/>
            <person name="Duquette J."/>
            <person name="Hirsch C.N."/>
            <person name="Kimball J."/>
        </authorList>
    </citation>
    <scope>NUCLEOTIDE SEQUENCE</scope>
    <source>
        <tissue evidence="2">Fresh leaf tissue</tissue>
    </source>
</reference>
<evidence type="ECO:0000256" key="1">
    <source>
        <dbReference type="SAM" id="MobiDB-lite"/>
    </source>
</evidence>
<feature type="region of interest" description="Disordered" evidence="1">
    <location>
        <begin position="74"/>
        <end position="155"/>
    </location>
</feature>
<dbReference type="InterPro" id="IPR045868">
    <property type="entry name" value="Znf_C3H13/40"/>
</dbReference>
<evidence type="ECO:0000313" key="2">
    <source>
        <dbReference type="EMBL" id="KAG8095086.1"/>
    </source>
</evidence>
<sequence length="201" mass="22921">MILNGKIDEACKLSNIIVDLESQLSKEKENFLRMTSKTKKLIKAHAHHVKTQDYLKRSQARFERFADLLASDTLKPCNKDQDSTAATEDPYNAHEMSPSNQRHNHVSTARKRYTTLSTSEEGGKGKKRRESDGDDMIPMPEKYRPEDALEPFQSIKETERKELFVKKNLGEVDDNEKGNIVSSGNVFTDRYKGGDEEVLVD</sequence>
<dbReference type="OrthoDB" id="665283at2759"/>
<comment type="caution">
    <text evidence="2">The sequence shown here is derived from an EMBL/GenBank/DDBJ whole genome shotgun (WGS) entry which is preliminary data.</text>
</comment>
<accession>A0A8J5WRB1</accession>
<evidence type="ECO:0000313" key="3">
    <source>
        <dbReference type="Proteomes" id="UP000729402"/>
    </source>
</evidence>
<keyword evidence="3" id="KW-1185">Reference proteome</keyword>
<proteinExistence type="predicted"/>
<gene>
    <name evidence="2" type="ORF">GUJ93_ZPchr0012g19430</name>
</gene>
<dbReference type="PANTHER" id="PTHR38160:SF1">
    <property type="entry name" value="ZINC FINGER CCCH DOMAIN-CONTAINING PROTEIN 40"/>
    <property type="match status" value="1"/>
</dbReference>
<organism evidence="2 3">
    <name type="scientific">Zizania palustris</name>
    <name type="common">Northern wild rice</name>
    <dbReference type="NCBI Taxonomy" id="103762"/>
    <lineage>
        <taxon>Eukaryota</taxon>
        <taxon>Viridiplantae</taxon>
        <taxon>Streptophyta</taxon>
        <taxon>Embryophyta</taxon>
        <taxon>Tracheophyta</taxon>
        <taxon>Spermatophyta</taxon>
        <taxon>Magnoliopsida</taxon>
        <taxon>Liliopsida</taxon>
        <taxon>Poales</taxon>
        <taxon>Poaceae</taxon>
        <taxon>BOP clade</taxon>
        <taxon>Oryzoideae</taxon>
        <taxon>Oryzeae</taxon>
        <taxon>Zizaniinae</taxon>
        <taxon>Zizania</taxon>
    </lineage>
</organism>
<dbReference type="Proteomes" id="UP000729402">
    <property type="component" value="Unassembled WGS sequence"/>
</dbReference>
<name>A0A8J5WRB1_ZIZPA</name>